<dbReference type="GO" id="GO:0005829">
    <property type="term" value="C:cytosol"/>
    <property type="evidence" value="ECO:0007669"/>
    <property type="project" value="TreeGrafter"/>
</dbReference>
<dbReference type="InterPro" id="IPR024930">
    <property type="entry name" value="Skp_dom_sf"/>
</dbReference>
<dbReference type="OrthoDB" id="1493480at2"/>
<gene>
    <name evidence="4" type="ORF">LPB136_03775</name>
</gene>
<dbReference type="Gene3D" id="3.30.910.20">
    <property type="entry name" value="Skp domain"/>
    <property type="match status" value="1"/>
</dbReference>
<keyword evidence="2 3" id="KW-0732">Signal</keyword>
<feature type="chain" id="PRO_5012566474" description="Outer membrane chaperone Skp" evidence="3">
    <location>
        <begin position="20"/>
        <end position="167"/>
    </location>
</feature>
<dbReference type="Proteomes" id="UP000181898">
    <property type="component" value="Chromosome"/>
</dbReference>
<dbReference type="Pfam" id="PF03938">
    <property type="entry name" value="OmpH"/>
    <property type="match status" value="1"/>
</dbReference>
<feature type="signal peptide" evidence="3">
    <location>
        <begin position="1"/>
        <end position="19"/>
    </location>
</feature>
<protein>
    <recommendedName>
        <fullName evidence="6">Outer membrane chaperone Skp</fullName>
    </recommendedName>
</protein>
<dbReference type="GO" id="GO:0050821">
    <property type="term" value="P:protein stabilization"/>
    <property type="evidence" value="ECO:0007669"/>
    <property type="project" value="TreeGrafter"/>
</dbReference>
<reference evidence="4 5" key="1">
    <citation type="submission" date="2016-11" db="EMBL/GenBank/DDBJ databases">
        <title>Tenacibaculum sp. LPB0136, isolated from marine environment.</title>
        <authorList>
            <person name="Kim E."/>
            <person name="Yi H."/>
        </authorList>
    </citation>
    <scope>NUCLEOTIDE SEQUENCE [LARGE SCALE GENOMIC DNA]</scope>
    <source>
        <strain evidence="4 5">LPB0136</strain>
    </source>
</reference>
<comment type="similarity">
    <text evidence="1">Belongs to the Skp family.</text>
</comment>
<dbReference type="KEGG" id="ten:LPB136_03775"/>
<dbReference type="GO" id="GO:0051082">
    <property type="term" value="F:unfolded protein binding"/>
    <property type="evidence" value="ECO:0007669"/>
    <property type="project" value="InterPro"/>
</dbReference>
<sequence>MKSKLILVIALIITSITMAQSKVGTVNSEYIVGKMPQMKLALERISNYGKELDSTYLIKTNLYKDKVEAFKIIENKLSEAEKQVKINEIVNFEKEMGKFRQNGTAMMKIKREGYMRPLYKKVSELISEIAKIEGYTQILTTSGNEFAFIDERFDITQKVLAKLGITE</sequence>
<organism evidence="4 5">
    <name type="scientific">Tenacibaculum todarodis</name>
    <dbReference type="NCBI Taxonomy" id="1850252"/>
    <lineage>
        <taxon>Bacteria</taxon>
        <taxon>Pseudomonadati</taxon>
        <taxon>Bacteroidota</taxon>
        <taxon>Flavobacteriia</taxon>
        <taxon>Flavobacteriales</taxon>
        <taxon>Flavobacteriaceae</taxon>
        <taxon>Tenacibaculum</taxon>
    </lineage>
</organism>
<dbReference type="EMBL" id="CP018155">
    <property type="protein sequence ID" value="APG64536.1"/>
    <property type="molecule type" value="Genomic_DNA"/>
</dbReference>
<dbReference type="RefSeq" id="WP_072554862.1">
    <property type="nucleotide sequence ID" value="NZ_CP018155.1"/>
</dbReference>
<dbReference type="AlphaFoldDB" id="A0A1L3JHB5"/>
<evidence type="ECO:0008006" key="6">
    <source>
        <dbReference type="Google" id="ProtNLM"/>
    </source>
</evidence>
<evidence type="ECO:0000313" key="4">
    <source>
        <dbReference type="EMBL" id="APG64536.1"/>
    </source>
</evidence>
<dbReference type="InterPro" id="IPR005632">
    <property type="entry name" value="Chaperone_Skp"/>
</dbReference>
<dbReference type="SUPFAM" id="SSF111384">
    <property type="entry name" value="OmpH-like"/>
    <property type="match status" value="1"/>
</dbReference>
<keyword evidence="5" id="KW-1185">Reference proteome</keyword>
<dbReference type="STRING" id="1850252.LPB136_03775"/>
<dbReference type="SMART" id="SM00935">
    <property type="entry name" value="OmpH"/>
    <property type="match status" value="1"/>
</dbReference>
<proteinExistence type="inferred from homology"/>
<dbReference type="PANTHER" id="PTHR35089:SF1">
    <property type="entry name" value="CHAPERONE PROTEIN SKP"/>
    <property type="match status" value="1"/>
</dbReference>
<evidence type="ECO:0000256" key="2">
    <source>
        <dbReference type="ARBA" id="ARBA00022729"/>
    </source>
</evidence>
<evidence type="ECO:0000256" key="3">
    <source>
        <dbReference type="SAM" id="SignalP"/>
    </source>
</evidence>
<evidence type="ECO:0000256" key="1">
    <source>
        <dbReference type="ARBA" id="ARBA00009091"/>
    </source>
</evidence>
<accession>A0A1L3JHB5</accession>
<name>A0A1L3JHB5_9FLAO</name>
<evidence type="ECO:0000313" key="5">
    <source>
        <dbReference type="Proteomes" id="UP000181898"/>
    </source>
</evidence>
<dbReference type="PANTHER" id="PTHR35089">
    <property type="entry name" value="CHAPERONE PROTEIN SKP"/>
    <property type="match status" value="1"/>
</dbReference>